<sequence>MSGGVREAGAGPGSTVAKVNPQTVIREVRVARRPQGMVQAEDFVLAEAAPLPPLGDGQVQVALRSVGMNAGMADRMRERPNSGHPAMALGHVPRSDAVLEVVESRSDEFAPGDLAVRSWSPWREADVVDAGELRRIPAERADLPLENHLTVLGHVGFTAWVGMVHVGQVRETDTVYVSGAAGGVGSCAVQFAAARGARVIGSAGSPEKVALLKELGADAAIDHHDGPAVELLRAAAPDGIDLFFDNVGGDQLEAALDTLRLRGRAVLCGAVSQYGREGAGPRNYLRMIYQELTLRGFTVTEHEDLRPAFESEAAQLVRGGRLHSVHTVLNGFDRVPEAFCTLLTGGSRGRMIVAA</sequence>
<dbReference type="InterPro" id="IPR041694">
    <property type="entry name" value="ADH_N_2"/>
</dbReference>
<protein>
    <submittedName>
        <fullName evidence="3">NADP-dependent oxidoreductase</fullName>
    </submittedName>
</protein>
<dbReference type="EMBL" id="JBEPEK010000202">
    <property type="protein sequence ID" value="MER7182830.1"/>
    <property type="molecule type" value="Genomic_DNA"/>
</dbReference>
<dbReference type="Proteomes" id="UP001474181">
    <property type="component" value="Unassembled WGS sequence"/>
</dbReference>
<dbReference type="InterPro" id="IPR045010">
    <property type="entry name" value="MDR_fam"/>
</dbReference>
<dbReference type="PANTHER" id="PTHR43205:SF7">
    <property type="entry name" value="PROSTAGLANDIN REDUCTASE 1"/>
    <property type="match status" value="1"/>
</dbReference>
<accession>A0ABV1X1E1</accession>
<evidence type="ECO:0000259" key="2">
    <source>
        <dbReference type="SMART" id="SM00829"/>
    </source>
</evidence>
<dbReference type="Pfam" id="PF16884">
    <property type="entry name" value="ADH_N_2"/>
    <property type="match status" value="1"/>
</dbReference>
<keyword evidence="1" id="KW-0560">Oxidoreductase</keyword>
<dbReference type="Gene3D" id="3.40.50.720">
    <property type="entry name" value="NAD(P)-binding Rossmann-like Domain"/>
    <property type="match status" value="1"/>
</dbReference>
<dbReference type="InterPro" id="IPR011032">
    <property type="entry name" value="GroES-like_sf"/>
</dbReference>
<dbReference type="Pfam" id="PF00107">
    <property type="entry name" value="ADH_zinc_N"/>
    <property type="match status" value="1"/>
</dbReference>
<dbReference type="InterPro" id="IPR013149">
    <property type="entry name" value="ADH-like_C"/>
</dbReference>
<organism evidence="3 4">
    <name type="scientific">Streptomyces hyaluromycini</name>
    <dbReference type="NCBI Taxonomy" id="1377993"/>
    <lineage>
        <taxon>Bacteria</taxon>
        <taxon>Bacillati</taxon>
        <taxon>Actinomycetota</taxon>
        <taxon>Actinomycetes</taxon>
        <taxon>Kitasatosporales</taxon>
        <taxon>Streptomycetaceae</taxon>
        <taxon>Streptomyces</taxon>
    </lineage>
</organism>
<reference evidence="3 4" key="1">
    <citation type="submission" date="2024-06" db="EMBL/GenBank/DDBJ databases">
        <title>The Natural Products Discovery Center: Release of the First 8490 Sequenced Strains for Exploring Actinobacteria Biosynthetic Diversity.</title>
        <authorList>
            <person name="Kalkreuter E."/>
            <person name="Kautsar S.A."/>
            <person name="Yang D."/>
            <person name="Bader C.D."/>
            <person name="Teijaro C.N."/>
            <person name="Fluegel L."/>
            <person name="Davis C.M."/>
            <person name="Simpson J.R."/>
            <person name="Lauterbach L."/>
            <person name="Steele A.D."/>
            <person name="Gui C."/>
            <person name="Meng S."/>
            <person name="Li G."/>
            <person name="Viehrig K."/>
            <person name="Ye F."/>
            <person name="Su P."/>
            <person name="Kiefer A.F."/>
            <person name="Nichols A."/>
            <person name="Cepeda A.J."/>
            <person name="Yan W."/>
            <person name="Fan B."/>
            <person name="Jiang Y."/>
            <person name="Adhikari A."/>
            <person name="Zheng C.-J."/>
            <person name="Schuster L."/>
            <person name="Cowan T.M."/>
            <person name="Smanski M.J."/>
            <person name="Chevrette M.G."/>
            <person name="De Carvalho L.P.S."/>
            <person name="Shen B."/>
        </authorList>
    </citation>
    <scope>NUCLEOTIDE SEQUENCE [LARGE SCALE GENOMIC DNA]</scope>
    <source>
        <strain evidence="3 4">NPDC000234</strain>
    </source>
</reference>
<dbReference type="RefSeq" id="WP_350783853.1">
    <property type="nucleotide sequence ID" value="NZ_JBEPEK010000202.1"/>
</dbReference>
<gene>
    <name evidence="3" type="ORF">ABT404_25715</name>
</gene>
<dbReference type="SUPFAM" id="SSF51735">
    <property type="entry name" value="NAD(P)-binding Rossmann-fold domains"/>
    <property type="match status" value="1"/>
</dbReference>
<feature type="domain" description="Enoyl reductase (ER)" evidence="2">
    <location>
        <begin position="36"/>
        <end position="353"/>
    </location>
</feature>
<name>A0ABV1X1E1_9ACTN</name>
<dbReference type="SUPFAM" id="SSF50129">
    <property type="entry name" value="GroES-like"/>
    <property type="match status" value="1"/>
</dbReference>
<dbReference type="InterPro" id="IPR036291">
    <property type="entry name" value="NAD(P)-bd_dom_sf"/>
</dbReference>
<dbReference type="Gene3D" id="3.90.180.10">
    <property type="entry name" value="Medium-chain alcohol dehydrogenases, catalytic domain"/>
    <property type="match status" value="1"/>
</dbReference>
<keyword evidence="4" id="KW-1185">Reference proteome</keyword>
<dbReference type="InterPro" id="IPR020843">
    <property type="entry name" value="ER"/>
</dbReference>
<dbReference type="SMART" id="SM00829">
    <property type="entry name" value="PKS_ER"/>
    <property type="match status" value="1"/>
</dbReference>
<evidence type="ECO:0000313" key="3">
    <source>
        <dbReference type="EMBL" id="MER7182830.1"/>
    </source>
</evidence>
<dbReference type="PANTHER" id="PTHR43205">
    <property type="entry name" value="PROSTAGLANDIN REDUCTASE"/>
    <property type="match status" value="1"/>
</dbReference>
<proteinExistence type="predicted"/>
<dbReference type="CDD" id="cd05288">
    <property type="entry name" value="PGDH"/>
    <property type="match status" value="1"/>
</dbReference>
<evidence type="ECO:0000313" key="4">
    <source>
        <dbReference type="Proteomes" id="UP001474181"/>
    </source>
</evidence>
<evidence type="ECO:0000256" key="1">
    <source>
        <dbReference type="ARBA" id="ARBA00023002"/>
    </source>
</evidence>
<comment type="caution">
    <text evidence="3">The sequence shown here is derived from an EMBL/GenBank/DDBJ whole genome shotgun (WGS) entry which is preliminary data.</text>
</comment>